<name>A0A256FSD1_9HYPH</name>
<dbReference type="EMBL" id="NNRL01000143">
    <property type="protein sequence ID" value="OYR17658.1"/>
    <property type="molecule type" value="Genomic_DNA"/>
</dbReference>
<feature type="compositionally biased region" description="Polar residues" evidence="1">
    <location>
        <begin position="279"/>
        <end position="298"/>
    </location>
</feature>
<dbReference type="NCBIfam" id="NF040974">
    <property type="entry name" value="RepABC_RepC"/>
    <property type="match status" value="1"/>
</dbReference>
<dbReference type="Proteomes" id="UP000216478">
    <property type="component" value="Unassembled WGS sequence"/>
</dbReference>
<feature type="region of interest" description="Disordered" evidence="1">
    <location>
        <begin position="270"/>
        <end position="320"/>
    </location>
</feature>
<dbReference type="Pfam" id="PF11800">
    <property type="entry name" value="RP-C_C"/>
    <property type="match status" value="1"/>
</dbReference>
<dbReference type="RefSeq" id="WP_094538757.1">
    <property type="nucleotide sequence ID" value="NZ_JBHEER010000014.1"/>
</dbReference>
<dbReference type="Pfam" id="PF03428">
    <property type="entry name" value="RP-C"/>
    <property type="match status" value="1"/>
</dbReference>
<organism evidence="4 5">
    <name type="scientific">Brucella grignonensis</name>
    <dbReference type="NCBI Taxonomy" id="94627"/>
    <lineage>
        <taxon>Bacteria</taxon>
        <taxon>Pseudomonadati</taxon>
        <taxon>Pseudomonadota</taxon>
        <taxon>Alphaproteobacteria</taxon>
        <taxon>Hyphomicrobiales</taxon>
        <taxon>Brucellaceae</taxon>
        <taxon>Brucella/Ochrobactrum group</taxon>
        <taxon>Brucella</taxon>
    </lineage>
</organism>
<feature type="domain" description="Plasmid replication protein C C-terminal" evidence="3">
    <location>
        <begin position="329"/>
        <end position="428"/>
    </location>
</feature>
<protein>
    <submittedName>
        <fullName evidence="4">Replication C N-terminal domain protein</fullName>
    </submittedName>
</protein>
<evidence type="ECO:0000313" key="4">
    <source>
        <dbReference type="EMBL" id="OYR17658.1"/>
    </source>
</evidence>
<dbReference type="InterPro" id="IPR047611">
    <property type="entry name" value="RepABC_RepC"/>
</dbReference>
<dbReference type="InterPro" id="IPR005090">
    <property type="entry name" value="RepC_N"/>
</dbReference>
<dbReference type="OrthoDB" id="7488837at2"/>
<evidence type="ECO:0000256" key="1">
    <source>
        <dbReference type="SAM" id="MobiDB-lite"/>
    </source>
</evidence>
<sequence length="511" mass="56465">MSSTDEVKPNTVVKLVAGARRITLEGLAAQRAARRYAIDRTLAVKRVEALQLAKRAAAAMGLKAAKIAMIDKLFGYSPASDWNSTGSNPIVWPSNDTLARQLGLSISTARHHLRGLAAAGLIAHVSHPTFQRRGVRDANGNIVEAFGIDLSPIIVRYDELLEIALAYEQQGRERRMLCYQRTQIRREIQAVLVAAQRDRLVGNWQHFHARLDRLRENVTSDLEQFHTVIEELTTLREDVEEAYKSASRCSNIDTAVASFRRVQATADLPSDENCREGLQPTQSVSHSPSALQSSSRPTSGRKVGEAQTGSRVDRRPSQIPAEEIGSVSLDLVRTACPALQQHVPEVFDSWTALRSSGHRLCVAAAINTQVWNEAESYLGPDAAIAALAVTMQRTDDGQIANPGAYLRTLVQRGRSGQLRISRSLFALAGAKYTNVPKQALQPTPPYRGFPLGRITWSSWADLVRDHAPEPTPDVETVAEAFRSWCRKGNIDLAQPSIEKAFIGFCKKWRQR</sequence>
<accession>A0A256FSD1</accession>
<reference evidence="4 5" key="1">
    <citation type="submission" date="2017-07" db="EMBL/GenBank/DDBJ databases">
        <title>Phylogenetic study on the rhizospheric bacterium Ochrobactrum sp. A44.</title>
        <authorList>
            <person name="Krzyzanowska D.M."/>
            <person name="Ossowicki A."/>
            <person name="Rajewska M."/>
            <person name="Maciag T."/>
            <person name="Kaczynski Z."/>
            <person name="Czerwicka M."/>
            <person name="Jafra S."/>
        </authorList>
    </citation>
    <scope>NUCLEOTIDE SEQUENCE [LARGE SCALE GENOMIC DNA]</scope>
    <source>
        <strain evidence="4 5">OgA9a</strain>
    </source>
</reference>
<dbReference type="AlphaFoldDB" id="A0A256FSD1"/>
<proteinExistence type="predicted"/>
<gene>
    <name evidence="4" type="ORF">CEV33_4888</name>
</gene>
<keyword evidence="5" id="KW-1185">Reference proteome</keyword>
<evidence type="ECO:0000259" key="3">
    <source>
        <dbReference type="Pfam" id="PF11800"/>
    </source>
</evidence>
<dbReference type="InterPro" id="IPR021760">
    <property type="entry name" value="RepC_C"/>
</dbReference>
<evidence type="ECO:0000313" key="5">
    <source>
        <dbReference type="Proteomes" id="UP000216478"/>
    </source>
</evidence>
<evidence type="ECO:0000259" key="2">
    <source>
        <dbReference type="Pfam" id="PF03428"/>
    </source>
</evidence>
<feature type="domain" description="Plasmid replication protein C N-terminal" evidence="2">
    <location>
        <begin position="20"/>
        <end position="194"/>
    </location>
</feature>
<comment type="caution">
    <text evidence="4">The sequence shown here is derived from an EMBL/GenBank/DDBJ whole genome shotgun (WGS) entry which is preliminary data.</text>
</comment>